<evidence type="ECO:0000313" key="2">
    <source>
        <dbReference type="Proteomes" id="UP001055057"/>
    </source>
</evidence>
<protein>
    <submittedName>
        <fullName evidence="1">Uncharacterized protein</fullName>
    </submittedName>
</protein>
<reference evidence="1" key="2">
    <citation type="submission" date="2021-08" db="EMBL/GenBank/DDBJ databases">
        <authorList>
            <person name="Tani A."/>
            <person name="Ola A."/>
            <person name="Ogura Y."/>
            <person name="Katsura K."/>
            <person name="Hayashi T."/>
        </authorList>
    </citation>
    <scope>NUCLEOTIDE SEQUENCE</scope>
    <source>
        <strain evidence="1">DSM 23632</strain>
    </source>
</reference>
<dbReference type="Proteomes" id="UP001055057">
    <property type="component" value="Unassembled WGS sequence"/>
</dbReference>
<dbReference type="SUPFAM" id="SSF56399">
    <property type="entry name" value="ADP-ribosylation"/>
    <property type="match status" value="1"/>
</dbReference>
<evidence type="ECO:0000313" key="1">
    <source>
        <dbReference type="EMBL" id="GJE60900.1"/>
    </source>
</evidence>
<accession>A0ABQ4U4A0</accession>
<reference evidence="1" key="1">
    <citation type="journal article" date="2021" name="Front. Microbiol.">
        <title>Comprehensive Comparative Genomics and Phenotyping of Methylobacterium Species.</title>
        <authorList>
            <person name="Alessa O."/>
            <person name="Ogura Y."/>
            <person name="Fujitani Y."/>
            <person name="Takami H."/>
            <person name="Hayashi T."/>
            <person name="Sahin N."/>
            <person name="Tani A."/>
        </authorList>
    </citation>
    <scope>NUCLEOTIDE SEQUENCE</scope>
    <source>
        <strain evidence="1">DSM 23632</strain>
    </source>
</reference>
<keyword evidence="2" id="KW-1185">Reference proteome</keyword>
<name>A0ABQ4U4A0_9HYPH</name>
<gene>
    <name evidence="1" type="ORF">MPOCJGCO_3019</name>
</gene>
<organism evidence="1 2">
    <name type="scientific">Methylobacterium trifolii</name>
    <dbReference type="NCBI Taxonomy" id="1003092"/>
    <lineage>
        <taxon>Bacteria</taxon>
        <taxon>Pseudomonadati</taxon>
        <taxon>Pseudomonadota</taxon>
        <taxon>Alphaproteobacteria</taxon>
        <taxon>Hyphomicrobiales</taxon>
        <taxon>Methylobacteriaceae</taxon>
        <taxon>Methylobacterium</taxon>
    </lineage>
</organism>
<dbReference type="EMBL" id="BPRB01000171">
    <property type="protein sequence ID" value="GJE60900.1"/>
    <property type="molecule type" value="Genomic_DNA"/>
</dbReference>
<proteinExistence type="predicted"/>
<comment type="caution">
    <text evidence="1">The sequence shown here is derived from an EMBL/GenBank/DDBJ whole genome shotgun (WGS) entry which is preliminary data.</text>
</comment>
<sequence length="166" mass="18075">MPFKVSGNDYDWLGSGVYFWEANPRRGLDFVTEVMSRGKTPIKVPAVVGAVIDLGSCLDLMTAVGIDMVRIGYESLAETLRTAGAALPVNKDDLRRQLDRAVIERVHAIVEANGAAIDTVRGVFVEGKPIYPGSGFDAKTHIQIAVRNPRCIKGVFRVPDEHLKGP</sequence>